<proteinExistence type="predicted"/>
<evidence type="ECO:0000313" key="3">
    <source>
        <dbReference type="Proteomes" id="UP000593594"/>
    </source>
</evidence>
<gene>
    <name evidence="2" type="ORF">HW532_07785</name>
</gene>
<dbReference type="Gene3D" id="3.90.1200.10">
    <property type="match status" value="1"/>
</dbReference>
<dbReference type="KEGG" id="kmn:HW532_07785"/>
<dbReference type="Gene3D" id="3.40.50.300">
    <property type="entry name" value="P-loop containing nucleotide triphosphate hydrolases"/>
    <property type="match status" value="1"/>
</dbReference>
<protein>
    <submittedName>
        <fullName evidence="2">AAA family ATPase</fullName>
    </submittedName>
</protein>
<name>A0A7S8C3C0_9HYPH</name>
<dbReference type="InterPro" id="IPR027417">
    <property type="entry name" value="P-loop_NTPase"/>
</dbReference>
<dbReference type="SUPFAM" id="SSF52540">
    <property type="entry name" value="P-loop containing nucleoside triphosphate hydrolases"/>
    <property type="match status" value="1"/>
</dbReference>
<dbReference type="Pfam" id="PF13671">
    <property type="entry name" value="AAA_33"/>
    <property type="match status" value="1"/>
</dbReference>
<evidence type="ECO:0000313" key="2">
    <source>
        <dbReference type="EMBL" id="QPC42609.1"/>
    </source>
</evidence>
<sequence>MVQDGQDRQDEVEAFLMTPSSYRPAPGKVDRIDTHGAMVFLAGKQAVKIKRAVALPYMDFSTLEKRRAVCEREFELNRPNAPRIYRDVVAITREADGALRIGGSGEPVEWAVRMTRFDQEQILDRICERGALDDDLLDRLARIVAKAHKRAPVDRSKPGHDRIAAIVDQIDRALAAAADVVPEDRRRRFAQMAGDALAAARHCLDLRAERGFVRRCHGDLHLANIVVMDGEPALFDALEFDDELATIDVLYDLAYLLMDLIERGRRAEAHRVLNRYLRYDDALANVYGLVALPLFLACRAGVRAIVSLDRAGQVEGEEKAALEKRALAYLDAALGYLAPSTPRLVAIGGLSGTGKTTLAAGLAPGIGRAPGALHLRSDVERKAMFNVDDTDALPEEAYTQETSDRVYDLLLQKARIALRAGHSVVVDAVFMKRDERADIAKVACELDAPFVGLWLSASPDTMIARVEARQGDASDADEEIVRRQIAHATGPVSWTAIDASRTPEATLEAARDIVDDAFALAS</sequence>
<organism evidence="2 3">
    <name type="scientific">Kaustia mangrovi</name>
    <dbReference type="NCBI Taxonomy" id="2593653"/>
    <lineage>
        <taxon>Bacteria</taxon>
        <taxon>Pseudomonadati</taxon>
        <taxon>Pseudomonadota</taxon>
        <taxon>Alphaproteobacteria</taxon>
        <taxon>Hyphomicrobiales</taxon>
        <taxon>Parvibaculaceae</taxon>
        <taxon>Kaustia</taxon>
    </lineage>
</organism>
<evidence type="ECO:0000259" key="1">
    <source>
        <dbReference type="Pfam" id="PF01636"/>
    </source>
</evidence>
<dbReference type="SUPFAM" id="SSF56112">
    <property type="entry name" value="Protein kinase-like (PK-like)"/>
    <property type="match status" value="1"/>
</dbReference>
<dbReference type="RefSeq" id="WP_213163844.1">
    <property type="nucleotide sequence ID" value="NZ_CP058214.1"/>
</dbReference>
<feature type="domain" description="Aminoglycoside phosphotransferase" evidence="1">
    <location>
        <begin position="111"/>
        <end position="280"/>
    </location>
</feature>
<keyword evidence="3" id="KW-1185">Reference proteome</keyword>
<dbReference type="AlphaFoldDB" id="A0A7S8C3C0"/>
<dbReference type="Proteomes" id="UP000593594">
    <property type="component" value="Chromosome"/>
</dbReference>
<dbReference type="Pfam" id="PF01636">
    <property type="entry name" value="APH"/>
    <property type="match status" value="1"/>
</dbReference>
<dbReference type="InterPro" id="IPR052732">
    <property type="entry name" value="Cell-binding_unc_protein"/>
</dbReference>
<accession>A0A7S8C3C0</accession>
<dbReference type="PANTHER" id="PTHR43883:SF1">
    <property type="entry name" value="GLUCONOKINASE"/>
    <property type="match status" value="1"/>
</dbReference>
<dbReference type="InterPro" id="IPR011009">
    <property type="entry name" value="Kinase-like_dom_sf"/>
</dbReference>
<dbReference type="EMBL" id="CP058214">
    <property type="protein sequence ID" value="QPC42609.1"/>
    <property type="molecule type" value="Genomic_DNA"/>
</dbReference>
<dbReference type="InterPro" id="IPR002575">
    <property type="entry name" value="Aminoglycoside_PTrfase"/>
</dbReference>
<dbReference type="PANTHER" id="PTHR43883">
    <property type="entry name" value="SLR0207 PROTEIN"/>
    <property type="match status" value="1"/>
</dbReference>
<reference evidence="2 3" key="1">
    <citation type="submission" date="2020-06" db="EMBL/GenBank/DDBJ databases">
        <title>Genome sequence of 2 isolates from Red Sea Mangroves.</title>
        <authorList>
            <person name="Sefrji F."/>
            <person name="Michoud G."/>
            <person name="Merlino G."/>
            <person name="Daffonchio D."/>
        </authorList>
    </citation>
    <scope>NUCLEOTIDE SEQUENCE [LARGE SCALE GENOMIC DNA]</scope>
    <source>
        <strain evidence="2 3">R1DC25</strain>
    </source>
</reference>